<dbReference type="SUPFAM" id="SSF52440">
    <property type="entry name" value="PreATP-grasp domain"/>
    <property type="match status" value="1"/>
</dbReference>
<feature type="domain" description="Pyruvate carboxyltransferase" evidence="12">
    <location>
        <begin position="536"/>
        <end position="804"/>
    </location>
</feature>
<dbReference type="EC" id="6.4.1.1" evidence="2 8"/>
<evidence type="ECO:0000256" key="7">
    <source>
        <dbReference type="ARBA" id="ARBA00023267"/>
    </source>
</evidence>
<evidence type="ECO:0000256" key="6">
    <source>
        <dbReference type="ARBA" id="ARBA00022840"/>
    </source>
</evidence>
<dbReference type="InterPro" id="IPR000089">
    <property type="entry name" value="Biotin_lipoyl"/>
</dbReference>
<dbReference type="Pfam" id="PF02786">
    <property type="entry name" value="CPSase_L_D2"/>
    <property type="match status" value="1"/>
</dbReference>
<feature type="domain" description="Biotin carboxylation" evidence="11">
    <location>
        <begin position="6"/>
        <end position="459"/>
    </location>
</feature>
<dbReference type="InterPro" id="IPR011761">
    <property type="entry name" value="ATP-grasp"/>
</dbReference>
<evidence type="ECO:0000256" key="2">
    <source>
        <dbReference type="ARBA" id="ARBA00013057"/>
    </source>
</evidence>
<accession>A0ABS4GRJ0</accession>
<dbReference type="Pfam" id="PF00682">
    <property type="entry name" value="HMGL-like"/>
    <property type="match status" value="1"/>
</dbReference>
<dbReference type="InterPro" id="IPR003379">
    <property type="entry name" value="Carboxylase_cons_dom"/>
</dbReference>
<dbReference type="InterPro" id="IPR005479">
    <property type="entry name" value="CPAse_ATP-bd"/>
</dbReference>
<keyword evidence="13" id="KW-0670">Pyruvate</keyword>
<dbReference type="RefSeq" id="WP_209810902.1">
    <property type="nucleotide sequence ID" value="NZ_JAGGKT010000008.1"/>
</dbReference>
<evidence type="ECO:0000259" key="9">
    <source>
        <dbReference type="PROSITE" id="PS50968"/>
    </source>
</evidence>
<dbReference type="InterPro" id="IPR011054">
    <property type="entry name" value="Rudment_hybrid_motif"/>
</dbReference>
<dbReference type="InterPro" id="IPR005481">
    <property type="entry name" value="BC-like_N"/>
</dbReference>
<name>A0ABS4GRJ0_9BACL</name>
<keyword evidence="3 8" id="KW-0436">Ligase</keyword>
<dbReference type="InterPro" id="IPR005482">
    <property type="entry name" value="Biotin_COase_C"/>
</dbReference>
<evidence type="ECO:0000259" key="10">
    <source>
        <dbReference type="PROSITE" id="PS50975"/>
    </source>
</evidence>
<dbReference type="NCBIfam" id="TIGR01235">
    <property type="entry name" value="pyruv_carbox"/>
    <property type="match status" value="1"/>
</dbReference>
<proteinExistence type="predicted"/>
<dbReference type="PROSITE" id="PS50991">
    <property type="entry name" value="PYR_CT"/>
    <property type="match status" value="1"/>
</dbReference>
<dbReference type="PROSITE" id="PS50968">
    <property type="entry name" value="BIOTINYL_LIPOYL"/>
    <property type="match status" value="1"/>
</dbReference>
<dbReference type="Pfam" id="PF02436">
    <property type="entry name" value="PYC_OADA"/>
    <property type="match status" value="1"/>
</dbReference>
<gene>
    <name evidence="13" type="ORF">J2Z37_002882</name>
</gene>
<comment type="function">
    <text evidence="8">Catalyzes a 2-step reaction, involving the ATP-dependent carboxylation of the covalently attached biotin in the first step and the transfer of the carboxyl group to pyruvate in the second.</text>
</comment>
<evidence type="ECO:0000259" key="11">
    <source>
        <dbReference type="PROSITE" id="PS50979"/>
    </source>
</evidence>
<dbReference type="PANTHER" id="PTHR43778">
    <property type="entry name" value="PYRUVATE CARBOXYLASE"/>
    <property type="match status" value="1"/>
</dbReference>
<evidence type="ECO:0000256" key="4">
    <source>
        <dbReference type="ARBA" id="ARBA00022723"/>
    </source>
</evidence>
<dbReference type="CDD" id="cd06850">
    <property type="entry name" value="biotinyl_domain"/>
    <property type="match status" value="1"/>
</dbReference>
<dbReference type="SUPFAM" id="SSF51569">
    <property type="entry name" value="Aldolase"/>
    <property type="match status" value="1"/>
</dbReference>
<reference evidence="13 14" key="1">
    <citation type="submission" date="2021-03" db="EMBL/GenBank/DDBJ databases">
        <title>Genomic Encyclopedia of Type Strains, Phase IV (KMG-IV): sequencing the most valuable type-strain genomes for metagenomic binning, comparative biology and taxonomic classification.</title>
        <authorList>
            <person name="Goeker M."/>
        </authorList>
    </citation>
    <scope>NUCLEOTIDE SEQUENCE [LARGE SCALE GENOMIC DNA]</scope>
    <source>
        <strain evidence="13 14">DSM 24738</strain>
    </source>
</reference>
<dbReference type="SUPFAM" id="SSF51230">
    <property type="entry name" value="Single hybrid motif"/>
    <property type="match status" value="1"/>
</dbReference>
<dbReference type="PROSITE" id="PS50979">
    <property type="entry name" value="BC"/>
    <property type="match status" value="1"/>
</dbReference>
<dbReference type="InterPro" id="IPR016185">
    <property type="entry name" value="PreATP-grasp_dom_sf"/>
</dbReference>
<evidence type="ECO:0000313" key="14">
    <source>
        <dbReference type="Proteomes" id="UP001519343"/>
    </source>
</evidence>
<dbReference type="Gene3D" id="3.20.20.70">
    <property type="entry name" value="Aldolase class I"/>
    <property type="match status" value="1"/>
</dbReference>
<comment type="cofactor">
    <cofactor evidence="1 8">
        <name>biotin</name>
        <dbReference type="ChEBI" id="CHEBI:57586"/>
    </cofactor>
</comment>
<feature type="domain" description="Lipoyl-binding" evidence="9">
    <location>
        <begin position="1079"/>
        <end position="1148"/>
    </location>
</feature>
<dbReference type="SUPFAM" id="SSF89000">
    <property type="entry name" value="post-HMGL domain-like"/>
    <property type="match status" value="1"/>
</dbReference>
<dbReference type="SUPFAM" id="SSF56059">
    <property type="entry name" value="Glutathione synthetase ATP-binding domain-like"/>
    <property type="match status" value="1"/>
</dbReference>
<dbReference type="NCBIfam" id="NF009554">
    <property type="entry name" value="PRK12999.1"/>
    <property type="match status" value="1"/>
</dbReference>
<dbReference type="Pfam" id="PF00364">
    <property type="entry name" value="Biotin_lipoyl"/>
    <property type="match status" value="1"/>
</dbReference>
<protein>
    <recommendedName>
        <fullName evidence="2 8">Pyruvate carboxylase</fullName>
        <ecNumber evidence="2 8">6.4.1.1</ecNumber>
    </recommendedName>
</protein>
<dbReference type="EMBL" id="JAGGKT010000008">
    <property type="protein sequence ID" value="MBP1932871.1"/>
    <property type="molecule type" value="Genomic_DNA"/>
</dbReference>
<keyword evidence="6 8" id="KW-0067">ATP-binding</keyword>
<dbReference type="Pfam" id="PF02785">
    <property type="entry name" value="Biotin_carb_C"/>
    <property type="match status" value="1"/>
</dbReference>
<dbReference type="PROSITE" id="PS00867">
    <property type="entry name" value="CPSASE_2"/>
    <property type="match status" value="1"/>
</dbReference>
<dbReference type="SUPFAM" id="SSF51246">
    <property type="entry name" value="Rudiment single hybrid motif"/>
    <property type="match status" value="1"/>
</dbReference>
<dbReference type="InterPro" id="IPR013785">
    <property type="entry name" value="Aldolase_TIM"/>
</dbReference>
<sequence>MNKVQPFKKVLVANRGEIAIRVFRACTELGIRTVAVYSEQDNISLHRFKADEAYLIGEGKGPIEAYLDIESILEVAKRNDVDAIHPGYGFLAENAEFAVRCQEEGIVFIGPNPEHIQMFGDKVDAREMAVKAGIPVIPGTPQPISSYEEAVSFGQQHGYPIIIKAASGGGGRGMRIVQREEQLQEALDRARSEAKSAFGNAAVYLEKYLDKPKHIEVQILADRYGHVVHLFERDCSIQRRHQKVVEVAPSVSLPIQLREQINQSALQLMQKAGYINAGTVEFLVTPDNQFYFIEVNPRVQVEHTITEMITGIDIVQSQIRIAEGYALQDPEIGIKSQEQISIRGYAIQCRVTTEDPARNFIPETGRLLAYRSGGGFGIRLDAGNGYTGAVITPHYDSLLVKVSAWAMNYGQAANKMYRTLTEFRIRGVKTNIPFLENVVQHPKFLTGDYNTSFIDTTEELFEFAERKDRGTKLLTYIGETIVNGHPGLPRGKKPNFADPRIPNVSFKTSYPDGTKQILEQKGAAGLVEWIKNQDQLLLTDTTFRDAHQSLFATRFRTYDMAQIAEATGKLASGLFSLEMWGGATFDTSMRFLNEDPWDRLRTLRELIPNVLFQMLLRGANAVGYANYPDNVIRKFVQLSSEAGIDVFRIFDSLNWIEGMRTAIDSVLENGKIAEAAICYTGDILDANRDKYSLKYYINLAKELEKAGAHILCIKDMAGLLKPYAAYELIHNLKQEVGIPIHLHTHDSSGNQLATLMKAYEAGIDIVDGAISSMSGFTSQPSLNGFVSALKGQVREPKLSETNLQKLADYWEDVREYYGGFEGGMKSPSSEVYLHEMPGGQYSNLHQQAKAVGLGDRWDEVKQMYRVVNHMFGDIVKVTPSSKVVGDMALFMVQNDLSEQDVYEKGERLDFPDSVIQFFQGYLGQPPGGFPERLQQIVLKGKDPITCRPGELLPPVDFAKVQAELEEKVGRTVSEEDVMSYIMYPKVFQDKEKITNDYGQISVLDTPTFFYGLRLGEEISVAIEQGKTLVVKLISIGENSLDGTRTIYFELNGQPREITIRDLSAKVSIQVNRKADPSNPNEIGATMPGKVLKLMVEAGEKVKKGEHLLVTEAMKMETTIQAPFSGTVRALHVKNGDTIETGDLLIELEKDK</sequence>
<feature type="domain" description="ATP-grasp" evidence="10">
    <location>
        <begin position="126"/>
        <end position="323"/>
    </location>
</feature>
<dbReference type="Gene3D" id="3.30.470.20">
    <property type="entry name" value="ATP-grasp fold, B domain"/>
    <property type="match status" value="1"/>
</dbReference>
<dbReference type="Gene3D" id="2.40.50.100">
    <property type="match status" value="1"/>
</dbReference>
<dbReference type="SMART" id="SM00878">
    <property type="entry name" value="Biotin_carb_C"/>
    <property type="match status" value="1"/>
</dbReference>
<dbReference type="PROSITE" id="PS50975">
    <property type="entry name" value="ATP_GRASP"/>
    <property type="match status" value="1"/>
</dbReference>
<keyword evidence="7 8" id="KW-0092">Biotin</keyword>
<keyword evidence="14" id="KW-1185">Reference proteome</keyword>
<evidence type="ECO:0000256" key="1">
    <source>
        <dbReference type="ARBA" id="ARBA00001953"/>
    </source>
</evidence>
<evidence type="ECO:0000256" key="8">
    <source>
        <dbReference type="PIRNR" id="PIRNR001594"/>
    </source>
</evidence>
<evidence type="ECO:0000256" key="3">
    <source>
        <dbReference type="ARBA" id="ARBA00022598"/>
    </source>
</evidence>
<comment type="catalytic activity">
    <reaction evidence="8">
        <text>hydrogencarbonate + pyruvate + ATP = oxaloacetate + ADP + phosphate + H(+)</text>
        <dbReference type="Rhea" id="RHEA:20844"/>
        <dbReference type="ChEBI" id="CHEBI:15361"/>
        <dbReference type="ChEBI" id="CHEBI:15378"/>
        <dbReference type="ChEBI" id="CHEBI:16452"/>
        <dbReference type="ChEBI" id="CHEBI:17544"/>
        <dbReference type="ChEBI" id="CHEBI:30616"/>
        <dbReference type="ChEBI" id="CHEBI:43474"/>
        <dbReference type="ChEBI" id="CHEBI:456216"/>
        <dbReference type="EC" id="6.4.1.1"/>
    </reaction>
</comment>
<dbReference type="InterPro" id="IPR011053">
    <property type="entry name" value="Single_hybrid_motif"/>
</dbReference>
<dbReference type="NCBIfam" id="NF006761">
    <property type="entry name" value="PRK09282.1"/>
    <property type="match status" value="1"/>
</dbReference>
<evidence type="ECO:0000256" key="5">
    <source>
        <dbReference type="ARBA" id="ARBA00022741"/>
    </source>
</evidence>
<dbReference type="InterPro" id="IPR005930">
    <property type="entry name" value="Pyruv_COase"/>
</dbReference>
<dbReference type="CDD" id="cd07937">
    <property type="entry name" value="DRE_TIM_PC_TC_5S"/>
    <property type="match status" value="1"/>
</dbReference>
<dbReference type="PANTHER" id="PTHR43778:SF2">
    <property type="entry name" value="PYRUVATE CARBOXYLASE, MITOCHONDRIAL"/>
    <property type="match status" value="1"/>
</dbReference>
<organism evidence="13 14">
    <name type="scientific">Ammoniphilus resinae</name>
    <dbReference type="NCBI Taxonomy" id="861532"/>
    <lineage>
        <taxon>Bacteria</taxon>
        <taxon>Bacillati</taxon>
        <taxon>Bacillota</taxon>
        <taxon>Bacilli</taxon>
        <taxon>Bacillales</taxon>
        <taxon>Paenibacillaceae</taxon>
        <taxon>Aneurinibacillus group</taxon>
        <taxon>Ammoniphilus</taxon>
    </lineage>
</organism>
<evidence type="ECO:0000313" key="13">
    <source>
        <dbReference type="EMBL" id="MBP1932871.1"/>
    </source>
</evidence>
<dbReference type="PIRSF" id="PIRSF001594">
    <property type="entry name" value="Pyruv_carbox"/>
    <property type="match status" value="1"/>
</dbReference>
<dbReference type="GO" id="GO:0004736">
    <property type="term" value="F:pyruvate carboxylase activity"/>
    <property type="evidence" value="ECO:0007669"/>
    <property type="project" value="UniProtKB-EC"/>
</dbReference>
<dbReference type="Proteomes" id="UP001519343">
    <property type="component" value="Unassembled WGS sequence"/>
</dbReference>
<dbReference type="PROSITE" id="PS00866">
    <property type="entry name" value="CPSASE_1"/>
    <property type="match status" value="1"/>
</dbReference>
<keyword evidence="4" id="KW-0479">Metal-binding</keyword>
<dbReference type="InterPro" id="IPR000891">
    <property type="entry name" value="PYR_CT"/>
</dbReference>
<evidence type="ECO:0000259" key="12">
    <source>
        <dbReference type="PROSITE" id="PS50991"/>
    </source>
</evidence>
<dbReference type="InterPro" id="IPR055268">
    <property type="entry name" value="PCB-like"/>
</dbReference>
<dbReference type="Pfam" id="PF00289">
    <property type="entry name" value="Biotin_carb_N"/>
    <property type="match status" value="1"/>
</dbReference>
<keyword evidence="5 8" id="KW-0547">Nucleotide-binding</keyword>
<dbReference type="Gene3D" id="3.10.600.10">
    <property type="entry name" value="pyruvate carboxylase f1077a mutant domain"/>
    <property type="match status" value="1"/>
</dbReference>
<comment type="caution">
    <text evidence="13">The sequence shown here is derived from an EMBL/GenBank/DDBJ whole genome shotgun (WGS) entry which is preliminary data.</text>
</comment>
<dbReference type="InterPro" id="IPR011764">
    <property type="entry name" value="Biotin_carboxylation_dom"/>
</dbReference>